<dbReference type="FunCoup" id="A0A0Q3GWS9">
    <property type="interactions" value="961"/>
</dbReference>
<dbReference type="AlphaFoldDB" id="A0A0Q3GWS9"/>
<dbReference type="Proteomes" id="UP000008810">
    <property type="component" value="Chromosome 1"/>
</dbReference>
<evidence type="ECO:0000256" key="1">
    <source>
        <dbReference type="ARBA" id="ARBA00023015"/>
    </source>
</evidence>
<evidence type="ECO:0000256" key="4">
    <source>
        <dbReference type="SAM" id="MobiDB-lite"/>
    </source>
</evidence>
<dbReference type="GO" id="GO:0003700">
    <property type="term" value="F:DNA-binding transcription factor activity"/>
    <property type="evidence" value="ECO:0000318"/>
    <property type="project" value="GO_Central"/>
</dbReference>
<accession>A0A0Q3GWS9</accession>
<feature type="compositionally biased region" description="Basic residues" evidence="4">
    <location>
        <begin position="14"/>
        <end position="24"/>
    </location>
</feature>
<dbReference type="STRING" id="15368.A0A0Q3GWS9"/>
<dbReference type="GO" id="GO:0006355">
    <property type="term" value="P:regulation of DNA-templated transcription"/>
    <property type="evidence" value="ECO:0000318"/>
    <property type="project" value="GO_Central"/>
</dbReference>
<organism evidence="5">
    <name type="scientific">Brachypodium distachyon</name>
    <name type="common">Purple false brome</name>
    <name type="synonym">Trachynia distachya</name>
    <dbReference type="NCBI Taxonomy" id="15368"/>
    <lineage>
        <taxon>Eukaryota</taxon>
        <taxon>Viridiplantae</taxon>
        <taxon>Streptophyta</taxon>
        <taxon>Embryophyta</taxon>
        <taxon>Tracheophyta</taxon>
        <taxon>Spermatophyta</taxon>
        <taxon>Magnoliopsida</taxon>
        <taxon>Liliopsida</taxon>
        <taxon>Poales</taxon>
        <taxon>Poaceae</taxon>
        <taxon>BOP clade</taxon>
        <taxon>Pooideae</taxon>
        <taxon>Stipodae</taxon>
        <taxon>Brachypodieae</taxon>
        <taxon>Brachypodium</taxon>
    </lineage>
</organism>
<sequence length="485" mass="52102">MMQFTHAAVTAPPLHHHHHHHGHHVPNNAAHGLGLGLLLDVGTPRPWPGTTTPTTASSKISLGNLNSAGCMEQLLVHCASAIEANDATLTQQILWVLNNIAPADGDSTQRLTAAFLCALVSRASRTGACKAVTAAVAAAVAVEDVHRFTAVELAGFVDLTPWHRFGYMAANAAILEAAEGFPVVHVVDLSTTHCMQIPTLIDLLASRAEGPPILRLTVADVSSNSSSSSSSSPPPVLDTSYEELGAKLVSFARSRNVSMDFRVVRTSPADAFASLLDTLRMQQLLVSDSSSCSEALVINCHMLLHAVPDETAGSVMSTLTAGLLPQQQQPVSLRTMLLKSLRSLDPALVVIAEEDADFTACDVVGRLRAAFNFLWIPYDAVDTFLPKQGSAQRRWYEAEVGWKVENVLAQEGVARVERQEGRARWGQRMRGAGFRAVGIGEEAAGEVRTMLNEHAAGWGMKREDDDLLLTWKGHNVVFASAWAPS</sequence>
<keyword evidence="2" id="KW-0804">Transcription</keyword>
<evidence type="ECO:0000313" key="5">
    <source>
        <dbReference type="EMBL" id="KQK15456.1"/>
    </source>
</evidence>
<dbReference type="GeneID" id="100828968"/>
<comment type="similarity">
    <text evidence="3">Belongs to the GRAS family.</text>
</comment>
<dbReference type="KEGG" id="bdi:100828968"/>
<evidence type="ECO:0000313" key="6">
    <source>
        <dbReference type="EnsemblPlants" id="KQK15456"/>
    </source>
</evidence>
<evidence type="ECO:0000256" key="3">
    <source>
        <dbReference type="PROSITE-ProRule" id="PRU01191"/>
    </source>
</evidence>
<reference evidence="6" key="3">
    <citation type="submission" date="2018-08" db="UniProtKB">
        <authorList>
            <consortium name="EnsemblPlants"/>
        </authorList>
    </citation>
    <scope>IDENTIFICATION</scope>
    <source>
        <strain evidence="6">cv. Bd21</strain>
    </source>
</reference>
<keyword evidence="1" id="KW-0805">Transcription regulation</keyword>
<dbReference type="OrthoDB" id="767511at2759"/>
<dbReference type="PANTHER" id="PTHR31636">
    <property type="entry name" value="OSJNBA0084A10.13 PROTEIN-RELATED"/>
    <property type="match status" value="1"/>
</dbReference>
<feature type="region of interest" description="Leucine repeat II (LRII)" evidence="3">
    <location>
        <begin position="243"/>
        <end position="275"/>
    </location>
</feature>
<dbReference type="GO" id="GO:0005634">
    <property type="term" value="C:nucleus"/>
    <property type="evidence" value="ECO:0000318"/>
    <property type="project" value="GO_Central"/>
</dbReference>
<dbReference type="EnsemblPlants" id="KQK15456">
    <property type="protein sequence ID" value="KQK15456"/>
    <property type="gene ID" value="BRADI_1g22907v3"/>
</dbReference>
<dbReference type="PROSITE" id="PS50985">
    <property type="entry name" value="GRAS"/>
    <property type="match status" value="1"/>
</dbReference>
<name>A0A0Q3GWS9_BRADI</name>
<dbReference type="GO" id="GO:0043565">
    <property type="term" value="F:sequence-specific DNA binding"/>
    <property type="evidence" value="ECO:0000318"/>
    <property type="project" value="GO_Central"/>
</dbReference>
<dbReference type="ExpressionAtlas" id="A0A0Q3GWS9">
    <property type="expression patterns" value="baseline"/>
</dbReference>
<dbReference type="Pfam" id="PF03514">
    <property type="entry name" value="GRAS"/>
    <property type="match status" value="1"/>
</dbReference>
<dbReference type="EMBL" id="CM000880">
    <property type="protein sequence ID" value="KQK15456.1"/>
    <property type="molecule type" value="Genomic_DNA"/>
</dbReference>
<evidence type="ECO:0000256" key="2">
    <source>
        <dbReference type="ARBA" id="ARBA00023163"/>
    </source>
</evidence>
<feature type="short sequence motif" description="VHIID" evidence="3">
    <location>
        <begin position="184"/>
        <end position="188"/>
    </location>
</feature>
<feature type="region of interest" description="SAW" evidence="3">
    <location>
        <begin position="409"/>
        <end position="483"/>
    </location>
</feature>
<feature type="region of interest" description="VHIID" evidence="3">
    <location>
        <begin position="153"/>
        <end position="218"/>
    </location>
</feature>
<protein>
    <submittedName>
        <fullName evidence="5 6">Uncharacterized protein</fullName>
    </submittedName>
</protein>
<dbReference type="RefSeq" id="XP_010236152.2">
    <property type="nucleotide sequence ID" value="XM_010237850.3"/>
</dbReference>
<dbReference type="Gramene" id="KQK15456">
    <property type="protein sequence ID" value="KQK15456"/>
    <property type="gene ID" value="BRADI_1g22907v3"/>
</dbReference>
<evidence type="ECO:0000313" key="7">
    <source>
        <dbReference type="Proteomes" id="UP000008810"/>
    </source>
</evidence>
<comment type="caution">
    <text evidence="3">Lacks conserved residue(s) required for the propagation of feature annotation.</text>
</comment>
<reference evidence="5 6" key="1">
    <citation type="journal article" date="2010" name="Nature">
        <title>Genome sequencing and analysis of the model grass Brachypodium distachyon.</title>
        <authorList>
            <consortium name="International Brachypodium Initiative"/>
        </authorList>
    </citation>
    <scope>NUCLEOTIDE SEQUENCE [LARGE SCALE GENOMIC DNA]</scope>
    <source>
        <strain evidence="5 6">Bd21</strain>
    </source>
</reference>
<proteinExistence type="inferred from homology"/>
<keyword evidence="7" id="KW-1185">Reference proteome</keyword>
<dbReference type="InterPro" id="IPR005202">
    <property type="entry name" value="TF_GRAS"/>
</dbReference>
<reference evidence="5" key="2">
    <citation type="submission" date="2017-06" db="EMBL/GenBank/DDBJ databases">
        <title>WGS assembly of Brachypodium distachyon.</title>
        <authorList>
            <consortium name="The International Brachypodium Initiative"/>
            <person name="Lucas S."/>
            <person name="Harmon-Smith M."/>
            <person name="Lail K."/>
            <person name="Tice H."/>
            <person name="Grimwood J."/>
            <person name="Bruce D."/>
            <person name="Barry K."/>
            <person name="Shu S."/>
            <person name="Lindquist E."/>
            <person name="Wang M."/>
            <person name="Pitluck S."/>
            <person name="Vogel J.P."/>
            <person name="Garvin D.F."/>
            <person name="Mockler T.C."/>
            <person name="Schmutz J."/>
            <person name="Rokhsar D."/>
            <person name="Bevan M.W."/>
        </authorList>
    </citation>
    <scope>NUCLEOTIDE SEQUENCE</scope>
    <source>
        <strain evidence="5">Bd21</strain>
    </source>
</reference>
<gene>
    <name evidence="6" type="primary">LOC100828968</name>
    <name evidence="5" type="ORF">BRADI_1g22907v3</name>
</gene>
<feature type="region of interest" description="Disordered" evidence="4">
    <location>
        <begin position="7"/>
        <end position="26"/>
    </location>
</feature>